<dbReference type="Proteomes" id="UP000886829">
    <property type="component" value="Unassembled WGS sequence"/>
</dbReference>
<accession>A0A9D2AZP1</accession>
<comment type="caution">
    <text evidence="2">The sequence shown here is derived from an EMBL/GenBank/DDBJ whole genome shotgun (WGS) entry which is preliminary data.</text>
</comment>
<dbReference type="Pfam" id="PF00535">
    <property type="entry name" value="Glycos_transf_2"/>
    <property type="match status" value="1"/>
</dbReference>
<evidence type="ECO:0000259" key="1">
    <source>
        <dbReference type="Pfam" id="PF00535"/>
    </source>
</evidence>
<evidence type="ECO:0000313" key="3">
    <source>
        <dbReference type="Proteomes" id="UP000886829"/>
    </source>
</evidence>
<reference evidence="2" key="2">
    <citation type="submission" date="2021-04" db="EMBL/GenBank/DDBJ databases">
        <authorList>
            <person name="Gilroy R."/>
        </authorList>
    </citation>
    <scope>NUCLEOTIDE SEQUENCE</scope>
    <source>
        <strain evidence="2">USASDec5-558</strain>
    </source>
</reference>
<dbReference type="InterPro" id="IPR001173">
    <property type="entry name" value="Glyco_trans_2-like"/>
</dbReference>
<dbReference type="GO" id="GO:0016758">
    <property type="term" value="F:hexosyltransferase activity"/>
    <property type="evidence" value="ECO:0007669"/>
    <property type="project" value="UniProtKB-ARBA"/>
</dbReference>
<dbReference type="SUPFAM" id="SSF53448">
    <property type="entry name" value="Nucleotide-diphospho-sugar transferases"/>
    <property type="match status" value="1"/>
</dbReference>
<dbReference type="InterPro" id="IPR029044">
    <property type="entry name" value="Nucleotide-diphossugar_trans"/>
</dbReference>
<dbReference type="PANTHER" id="PTHR22916">
    <property type="entry name" value="GLYCOSYLTRANSFERASE"/>
    <property type="match status" value="1"/>
</dbReference>
<dbReference type="CDD" id="cd00761">
    <property type="entry name" value="Glyco_tranf_GTA_type"/>
    <property type="match status" value="1"/>
</dbReference>
<feature type="domain" description="Glycosyltransferase 2-like" evidence="1">
    <location>
        <begin position="12"/>
        <end position="141"/>
    </location>
</feature>
<sequence length="354" mass="41390">MTNTNTNTDLVSVIIPCYNVSSYVDNLHFVFKQTYPAIELVLIDDCSTDDTWAKIQNFKQQHVNERVIVARNEHNQGAGKTRNLGVKLSTGKFVCFWDADDQVEPTYVEKMLSKIKQEDADFVCCDIHLVNGNKSSVLELTPALLAAKNIKDIQKLFFDFIPSPCNKLVKREFILDKGIEFPDIFVCEDHCWGMLLTLEAHKISFVKEQLYHYIKRDNSLSSGHDKRFVQGVLDMTVFEYKTIIKYHLENELISSWKEYRVKQLTYFFNVLDKEPELLKYFAKQYLDFCERYNIDTSEHALPASAFAKKRLYRIIPPFIFKETRARLKKRFLEGESIIKRNELCNKLRYLALAN</sequence>
<evidence type="ECO:0000313" key="2">
    <source>
        <dbReference type="EMBL" id="HIX56152.1"/>
    </source>
</evidence>
<organism evidence="2 3">
    <name type="scientific">Candidatus Anaerobiospirillum pullistercoris</name>
    <dbReference type="NCBI Taxonomy" id="2838452"/>
    <lineage>
        <taxon>Bacteria</taxon>
        <taxon>Pseudomonadati</taxon>
        <taxon>Pseudomonadota</taxon>
        <taxon>Gammaproteobacteria</taxon>
        <taxon>Aeromonadales</taxon>
        <taxon>Succinivibrionaceae</taxon>
        <taxon>Anaerobiospirillum</taxon>
    </lineage>
</organism>
<dbReference type="Gene3D" id="3.90.550.10">
    <property type="entry name" value="Spore Coat Polysaccharide Biosynthesis Protein SpsA, Chain A"/>
    <property type="match status" value="1"/>
</dbReference>
<dbReference type="AlphaFoldDB" id="A0A9D2AZP1"/>
<reference evidence="2" key="1">
    <citation type="journal article" date="2021" name="PeerJ">
        <title>Extensive microbial diversity within the chicken gut microbiome revealed by metagenomics and culture.</title>
        <authorList>
            <person name="Gilroy R."/>
            <person name="Ravi A."/>
            <person name="Getino M."/>
            <person name="Pursley I."/>
            <person name="Horton D.L."/>
            <person name="Alikhan N.F."/>
            <person name="Baker D."/>
            <person name="Gharbi K."/>
            <person name="Hall N."/>
            <person name="Watson M."/>
            <person name="Adriaenssens E.M."/>
            <person name="Foster-Nyarko E."/>
            <person name="Jarju S."/>
            <person name="Secka A."/>
            <person name="Antonio M."/>
            <person name="Oren A."/>
            <person name="Chaudhuri R.R."/>
            <person name="La Ragione R."/>
            <person name="Hildebrand F."/>
            <person name="Pallen M.J."/>
        </authorList>
    </citation>
    <scope>NUCLEOTIDE SEQUENCE</scope>
    <source>
        <strain evidence="2">USASDec5-558</strain>
    </source>
</reference>
<gene>
    <name evidence="2" type="ORF">H9850_01615</name>
</gene>
<dbReference type="PANTHER" id="PTHR22916:SF3">
    <property type="entry name" value="UDP-GLCNAC:BETAGAL BETA-1,3-N-ACETYLGLUCOSAMINYLTRANSFERASE-LIKE PROTEIN 1"/>
    <property type="match status" value="1"/>
</dbReference>
<protein>
    <submittedName>
        <fullName evidence="2">Glycosyltransferase</fullName>
    </submittedName>
</protein>
<name>A0A9D2AZP1_9GAMM</name>
<dbReference type="EMBL" id="DXEV01000032">
    <property type="protein sequence ID" value="HIX56152.1"/>
    <property type="molecule type" value="Genomic_DNA"/>
</dbReference>
<proteinExistence type="predicted"/>